<dbReference type="InterPro" id="IPR008030">
    <property type="entry name" value="NmrA-like"/>
</dbReference>
<evidence type="ECO:0000259" key="3">
    <source>
        <dbReference type="Pfam" id="PF05368"/>
    </source>
</evidence>
<dbReference type="Proteomes" id="UP000616885">
    <property type="component" value="Unassembled WGS sequence"/>
</dbReference>
<organism evidence="4 5">
    <name type="scientific">Bionectria ochroleuca</name>
    <name type="common">Gliocladium roseum</name>
    <dbReference type="NCBI Taxonomy" id="29856"/>
    <lineage>
        <taxon>Eukaryota</taxon>
        <taxon>Fungi</taxon>
        <taxon>Dikarya</taxon>
        <taxon>Ascomycota</taxon>
        <taxon>Pezizomycotina</taxon>
        <taxon>Sordariomycetes</taxon>
        <taxon>Hypocreomycetidae</taxon>
        <taxon>Hypocreales</taxon>
        <taxon>Bionectriaceae</taxon>
        <taxon>Clonostachys</taxon>
    </lineage>
</organism>
<evidence type="ECO:0000313" key="5">
    <source>
        <dbReference type="Proteomes" id="UP000616885"/>
    </source>
</evidence>
<keyword evidence="2" id="KW-0521">NADP</keyword>
<comment type="caution">
    <text evidence="4">The sequence shown here is derived from an EMBL/GenBank/DDBJ whole genome shotgun (WGS) entry which is preliminary data.</text>
</comment>
<dbReference type="PANTHER" id="PTHR42748">
    <property type="entry name" value="NITROGEN METABOLITE REPRESSION PROTEIN NMRA FAMILY MEMBER"/>
    <property type="match status" value="1"/>
</dbReference>
<gene>
    <name evidence="4" type="ORF">IM811_006432</name>
</gene>
<dbReference type="SUPFAM" id="SSF51735">
    <property type="entry name" value="NAD(P)-binding Rossmann-fold domains"/>
    <property type="match status" value="1"/>
</dbReference>
<dbReference type="Gene3D" id="3.90.25.10">
    <property type="entry name" value="UDP-galactose 4-epimerase, domain 1"/>
    <property type="match status" value="1"/>
</dbReference>
<dbReference type="Pfam" id="PF05368">
    <property type="entry name" value="NmrA"/>
    <property type="match status" value="1"/>
</dbReference>
<proteinExistence type="inferred from homology"/>
<dbReference type="EMBL" id="JADCTT010000017">
    <property type="protein sequence ID" value="KAF9743341.1"/>
    <property type="molecule type" value="Genomic_DNA"/>
</dbReference>
<feature type="domain" description="NmrA-like" evidence="3">
    <location>
        <begin position="4"/>
        <end position="251"/>
    </location>
</feature>
<dbReference type="PANTHER" id="PTHR42748:SF31">
    <property type="entry name" value="NMRA-LIKE DOMAIN-CONTAINING PROTEIN-RELATED"/>
    <property type="match status" value="1"/>
</dbReference>
<dbReference type="InterPro" id="IPR051164">
    <property type="entry name" value="NmrA-like_oxidored"/>
</dbReference>
<dbReference type="GO" id="GO:0005634">
    <property type="term" value="C:nucleus"/>
    <property type="evidence" value="ECO:0007669"/>
    <property type="project" value="TreeGrafter"/>
</dbReference>
<evidence type="ECO:0000313" key="4">
    <source>
        <dbReference type="EMBL" id="KAF9743341.1"/>
    </source>
</evidence>
<reference evidence="4" key="1">
    <citation type="submission" date="2020-10" db="EMBL/GenBank/DDBJ databases">
        <title>High-Quality Genome Resource of Clonostachys rosea strain S41 by Oxford Nanopore Long-Read Sequencing.</title>
        <authorList>
            <person name="Wang H."/>
        </authorList>
    </citation>
    <scope>NUCLEOTIDE SEQUENCE</scope>
    <source>
        <strain evidence="4">S41</strain>
    </source>
</reference>
<name>A0A8H7K509_BIOOC</name>
<comment type="similarity">
    <text evidence="1">Belongs to the NmrA-type oxidoreductase family.</text>
</comment>
<evidence type="ECO:0000256" key="2">
    <source>
        <dbReference type="ARBA" id="ARBA00022857"/>
    </source>
</evidence>
<protein>
    <recommendedName>
        <fullName evidence="3">NmrA-like domain-containing protein</fullName>
    </recommendedName>
</protein>
<evidence type="ECO:0000256" key="1">
    <source>
        <dbReference type="ARBA" id="ARBA00006328"/>
    </source>
</evidence>
<dbReference type="Gene3D" id="3.40.50.720">
    <property type="entry name" value="NAD(P)-binding Rossmann-like Domain"/>
    <property type="match status" value="1"/>
</dbReference>
<accession>A0A8H7K509</accession>
<dbReference type="AlphaFoldDB" id="A0A8H7K509"/>
<sequence>MVPAILVVGATGNTGRGVVETLSELLKTNTTFSDHKILALTRSLSGATAQQLAGLPRVEVVEQNWVGITADWLRQHNVVRAFIAPHNQPNQFAEESTFHLAALNGGVQYVVRVSTTAANVRPDCPAYYPRTHWAIESLLSSSEFQGLRWTSLQPNVFSSFYLYPAVEFVKKFRETGKQDTLRLIASEDAPVGIIDPFEVGLLAAHLLTEDDVAPHDKAKYVLNGPEDITGREIVTMVERSTGTKVEDVRFKDVSFIDHMAAQTQESKDVILSIKHAPETAWEGKCTASTTSKEIFQLNAPKRTPAQVFETMLKEQESVPVINLFKKIKELKEVLADPSLPNPSSLIGLS</sequence>
<dbReference type="InterPro" id="IPR036291">
    <property type="entry name" value="NAD(P)-bd_dom_sf"/>
</dbReference>